<feature type="compositionally biased region" description="Polar residues" evidence="1">
    <location>
        <begin position="175"/>
        <end position="188"/>
    </location>
</feature>
<dbReference type="EMBL" id="CAMAPF010000966">
    <property type="protein sequence ID" value="CAH9131571.1"/>
    <property type="molecule type" value="Genomic_DNA"/>
</dbReference>
<comment type="caution">
    <text evidence="2">The sequence shown here is derived from an EMBL/GenBank/DDBJ whole genome shotgun (WGS) entry which is preliminary data.</text>
</comment>
<proteinExistence type="predicted"/>
<evidence type="ECO:0000313" key="3">
    <source>
        <dbReference type="Proteomes" id="UP001152523"/>
    </source>
</evidence>
<feature type="region of interest" description="Disordered" evidence="1">
    <location>
        <begin position="67"/>
        <end position="188"/>
    </location>
</feature>
<feature type="compositionally biased region" description="Low complexity" evidence="1">
    <location>
        <begin position="120"/>
        <end position="132"/>
    </location>
</feature>
<keyword evidence="3" id="KW-1185">Reference proteome</keyword>
<sequence>MDHGGEVNSSKPPLSPLQSSSSSSSSSSSTSRSSHGFSPTNPEETQATFSFDKALNEVNERHRNYSIPGKALFASSNSTSEVSDESMLQKWAPMQSPPVQVMENPADLNDSNTVSLSNLTSDPSTPDSSFSFEPWSECKKLDTSISSASKDSEHSATMENPAGGFDTHHGPPSSIFRSKSSTPTDWSTASNESLFSIQIGNHSFSGDIFFRSGELDTYGVEHVRYGHMCPLTSVGGDDNNGGPQKGVHNVVPLGPGANGHTSSSFVAHPAEKKPEPTRCQYCCAGWTCDHFHCLRKRHSTICSGCSCACLSCWRCSCKRLSWLCFPCKWLSRLSFSCKWLSRLSFSCHCLRCHCCKLSRCPRDCGCGWPFSGCHCCCGWPFSGCHCCKLPKCHCCLSCHCCKQPKSCCCCNELPCLNCYCCESIKCSCLSLKCPIWRSCLCHGSRLLHL</sequence>
<evidence type="ECO:0000313" key="2">
    <source>
        <dbReference type="EMBL" id="CAH9131571.1"/>
    </source>
</evidence>
<feature type="region of interest" description="Disordered" evidence="1">
    <location>
        <begin position="1"/>
        <end position="47"/>
    </location>
</feature>
<dbReference type="AlphaFoldDB" id="A0AAV0F833"/>
<organism evidence="2 3">
    <name type="scientific">Cuscuta epithymum</name>
    <dbReference type="NCBI Taxonomy" id="186058"/>
    <lineage>
        <taxon>Eukaryota</taxon>
        <taxon>Viridiplantae</taxon>
        <taxon>Streptophyta</taxon>
        <taxon>Embryophyta</taxon>
        <taxon>Tracheophyta</taxon>
        <taxon>Spermatophyta</taxon>
        <taxon>Magnoliopsida</taxon>
        <taxon>eudicotyledons</taxon>
        <taxon>Gunneridae</taxon>
        <taxon>Pentapetalae</taxon>
        <taxon>asterids</taxon>
        <taxon>lamiids</taxon>
        <taxon>Solanales</taxon>
        <taxon>Convolvulaceae</taxon>
        <taxon>Cuscuteae</taxon>
        <taxon>Cuscuta</taxon>
        <taxon>Cuscuta subgen. Cuscuta</taxon>
    </lineage>
</organism>
<evidence type="ECO:0000256" key="1">
    <source>
        <dbReference type="SAM" id="MobiDB-lite"/>
    </source>
</evidence>
<accession>A0AAV0F833</accession>
<reference evidence="2" key="1">
    <citation type="submission" date="2022-07" db="EMBL/GenBank/DDBJ databases">
        <authorList>
            <person name="Macas J."/>
            <person name="Novak P."/>
            <person name="Neumann P."/>
        </authorList>
    </citation>
    <scope>NUCLEOTIDE SEQUENCE</scope>
</reference>
<protein>
    <submittedName>
        <fullName evidence="2">Uncharacterized protein</fullName>
    </submittedName>
</protein>
<dbReference type="Proteomes" id="UP001152523">
    <property type="component" value="Unassembled WGS sequence"/>
</dbReference>
<feature type="compositionally biased region" description="Low complexity" evidence="1">
    <location>
        <begin position="9"/>
        <end position="39"/>
    </location>
</feature>
<gene>
    <name evidence="2" type="ORF">CEPIT_LOCUS31492</name>
</gene>
<dbReference type="PANTHER" id="PTHR33673">
    <property type="entry name" value="SUPPRESSOR SRP40-LIKE PROTEIN"/>
    <property type="match status" value="1"/>
</dbReference>
<dbReference type="PANTHER" id="PTHR33673:SF36">
    <property type="entry name" value="MYB-LIKE PROTEIN Q"/>
    <property type="match status" value="1"/>
</dbReference>
<feature type="compositionally biased region" description="Polar residues" evidence="1">
    <location>
        <begin position="109"/>
        <end position="119"/>
    </location>
</feature>
<name>A0AAV0F833_9ASTE</name>